<proteinExistence type="predicted"/>
<keyword evidence="2" id="KW-1185">Reference proteome</keyword>
<name>A0ACC1KGU7_9FUNG</name>
<organism evidence="1 2">
    <name type="scientific">Coemansia linderi</name>
    <dbReference type="NCBI Taxonomy" id="2663919"/>
    <lineage>
        <taxon>Eukaryota</taxon>
        <taxon>Fungi</taxon>
        <taxon>Fungi incertae sedis</taxon>
        <taxon>Zoopagomycota</taxon>
        <taxon>Kickxellomycotina</taxon>
        <taxon>Kickxellomycetes</taxon>
        <taxon>Kickxellales</taxon>
        <taxon>Kickxellaceae</taxon>
        <taxon>Coemansia</taxon>
    </lineage>
</organism>
<dbReference type="EMBL" id="JANBUK010000532">
    <property type="protein sequence ID" value="KAJ2789615.1"/>
    <property type="molecule type" value="Genomic_DNA"/>
</dbReference>
<evidence type="ECO:0000313" key="2">
    <source>
        <dbReference type="Proteomes" id="UP001140066"/>
    </source>
</evidence>
<accession>A0ACC1KGU7</accession>
<gene>
    <name evidence="1" type="ORF">GGI18_002297</name>
</gene>
<dbReference type="Proteomes" id="UP001140066">
    <property type="component" value="Unassembled WGS sequence"/>
</dbReference>
<feature type="non-terminal residue" evidence="1">
    <location>
        <position position="1457"/>
    </location>
</feature>
<reference evidence="1" key="1">
    <citation type="submission" date="2022-07" db="EMBL/GenBank/DDBJ databases">
        <title>Phylogenomic reconstructions and comparative analyses of Kickxellomycotina fungi.</title>
        <authorList>
            <person name="Reynolds N.K."/>
            <person name="Stajich J.E."/>
            <person name="Barry K."/>
            <person name="Grigoriev I.V."/>
            <person name="Crous P."/>
            <person name="Smith M.E."/>
        </authorList>
    </citation>
    <scope>NUCLEOTIDE SEQUENCE</scope>
    <source>
        <strain evidence="1">BCRC 34191</strain>
    </source>
</reference>
<evidence type="ECO:0000313" key="1">
    <source>
        <dbReference type="EMBL" id="KAJ2789615.1"/>
    </source>
</evidence>
<comment type="caution">
    <text evidence="1">The sequence shown here is derived from an EMBL/GenBank/DDBJ whole genome shotgun (WGS) entry which is preliminary data.</text>
</comment>
<sequence>MALFVSFIFALQTFVSEYYDGPLHTLLGFTPVILFSACLPVYTSACTRIAGILTEYENYEYESEYAAQYTTKIFVFQFLQDQLYLFLTAWVFVPQRDSFELLLRGAYDSIRDLPPWMVPFLARTSEKSSVAGAYAGLKSSSTPATDMVQSLLTSFVVTSQIINLMTETGIPLLMRWWNSRSLARASKAQATQLKPASGATGLSLVHDGSPALDSSTQQRLTRSASHGGSSGVDQWVESVSALENAVAPADIQRQFIARVTEETCLPEYSTYEDYAEMASQFGRVAFFSVAWPLAPLAAFLNNWLELRTDAAKICGATKRPIPRRVETIGPWLDTLRFMCWLSSITNALLIYQFHPNCAFLPTRGSKGEKRQEDSPTSPAATKKSWASAAGIGALQQSRARSGSHPQIRHLAMESHEGPVTKATMEEIRREAGSSHSNLRINSLNISAAEAEAEAAPRPLPPPTSQLMPSAGSAINSLERAARAESGPLDSTFATRGDTSPGDVSTTPSSALTDDSARAVFPLRTTSNVLAPGLPPKIDTAGPLVQRHSLSVAKSANASPLTDDSDISAPLGTAISTGKGGFDVPAPPAQPQPTVLVQAVPTLPAAESNKRVISEKIKSLANRFSSSSLNEQAEAPSMPYPMQRRPSNTPSVSERVSLFDQQELLSNDPRLSGLFGKFGMASGRPGMHSRSSSVAGSISRSSDARSSIDGTRGISGPSSDVGALRTPLGRPHSPSLASKSTHLGDYDGDGRAVSHADEMIVPTPAFGPRIIANPGSKNGTSPLSAADKPPAPPAASSYNAGSSDSVTADRQSTFAAGVQLSFMRPLSMSGTRTTNGGTAADSGYRGVRTDGPGKRRGSIHSTFGAKEDGLYIITDPIDTTASHQPTPSPRPQGWSGVPASRVSSAATSPAGIPSSRATPVRRAGAIVTVSPSHAGSLDELQRSTPAASHSAGVRAAVRTRSQSQVSAPRTPVLVGAQSELRQPSTLKGHSSPESSPSTLFGNLSRHIAFDPDAPIDGILARAVESDPLLSDSGIDESSADDAFPCVTHTAAMSTLVEAVINTADAGKVLTLTEYDRCVREVPALKMHLQSARTRHSLEIRMRDTAKNLVDLNKGSATGTGIFKGKQPSQAHVDDYNAASANAQQAEADVAELSAKLRVMEAALRDHQVAVLLSAVKTVVAEATQGRDSAHSSTSLLQKRVTELEQSVAASQAALVSERASLIASHTDAKLGLEEQIRSLQNKTHDTNARRVSREAELDDPESPLARHSAGLAADRLAGELIVLREQNQESERRSNMLESRLDEALLKAQGARQELDDLRRQAAEMTEVSRVKLEALEAESEAYKGCVRAFSLGLNGMLSPLRLLNDVHNGAEKLRVLNNDATSTPPITPTLKATFALPQDVITVETLEDIVADRHDASAPCASTSDFGAWDAERVTSAMALLGSTIIGCSSLYPEAMR</sequence>
<protein>
    <submittedName>
        <fullName evidence="1">Uncharacterized protein</fullName>
    </submittedName>
</protein>